<evidence type="ECO:0000313" key="2">
    <source>
        <dbReference type="Proteomes" id="UP000582974"/>
    </source>
</evidence>
<evidence type="ECO:0000313" key="1">
    <source>
        <dbReference type="EMBL" id="MBA0126489.1"/>
    </source>
</evidence>
<name>A0A838AB75_9PSEU</name>
<dbReference type="SUPFAM" id="SSF51905">
    <property type="entry name" value="FAD/NAD(P)-binding domain"/>
    <property type="match status" value="1"/>
</dbReference>
<accession>A0A838AB75</accession>
<reference evidence="1 2" key="1">
    <citation type="submission" date="2020-07" db="EMBL/GenBank/DDBJ databases">
        <title>Genome of Haloechinothrix sp.</title>
        <authorList>
            <person name="Tang S.-K."/>
            <person name="Yang L."/>
            <person name="Zhu W.-Y."/>
        </authorList>
    </citation>
    <scope>NUCLEOTIDE SEQUENCE [LARGE SCALE GENOMIC DNA]</scope>
    <source>
        <strain evidence="1 2">YIM 98757</strain>
    </source>
</reference>
<dbReference type="EMBL" id="JACCKD010000004">
    <property type="protein sequence ID" value="MBA0126489.1"/>
    <property type="molecule type" value="Genomic_DNA"/>
</dbReference>
<dbReference type="Proteomes" id="UP000582974">
    <property type="component" value="Unassembled WGS sequence"/>
</dbReference>
<organism evidence="1 2">
    <name type="scientific">Haloechinothrix aidingensis</name>
    <dbReference type="NCBI Taxonomy" id="2752311"/>
    <lineage>
        <taxon>Bacteria</taxon>
        <taxon>Bacillati</taxon>
        <taxon>Actinomycetota</taxon>
        <taxon>Actinomycetes</taxon>
        <taxon>Pseudonocardiales</taxon>
        <taxon>Pseudonocardiaceae</taxon>
        <taxon>Haloechinothrix</taxon>
    </lineage>
</organism>
<protein>
    <submittedName>
        <fullName evidence="1">NAD(P)/FAD-dependent oxidoreductase</fullName>
    </submittedName>
</protein>
<sequence>MSEAVVVGSGPNGLAAAVVLAQRGFRVTVLEAADEAGGGARSAELTLPGLLHDQCSAVHPTGCGSPVFHSLDLERYGVSWSWPEVDLAHPLDSGGAGVLRRSLDDTARGLGGDGRAWRAVFGRPAAGFDALAEDLFRPVAHVPKHPVQLAHFGMRAVLPATMLARAWRTEEARALFAGIAAHAFYPLNRPVSAAIGTMLTAAGHRYGWPVARGGSQTIVDALVALLAEHGGVVETGRPVHRYADLPPSDVVLLDLDPAAAVRILGPQLPARVRRAYTRYRRGPGAYKVDLAVQGGIPWRNEDCRKAGTVHVGGTLEEVAGAERDVYRGTMPERPFVLVAQQYLADPQRSSGDVHPVWTYAHVPHGYEGDATEAVLRQIERFAPGVRERVLGTFVRSAPEMARYNTNYTGGDIATGANSPVQALLRPRVAVDPYATGVPGVFLCSAATPPGPGVHGMCGYNAALSALRYHARHA</sequence>
<dbReference type="PANTHER" id="PTHR10668">
    <property type="entry name" value="PHYTOENE DEHYDROGENASE"/>
    <property type="match status" value="1"/>
</dbReference>
<dbReference type="InterPro" id="IPR036188">
    <property type="entry name" value="FAD/NAD-bd_sf"/>
</dbReference>
<gene>
    <name evidence="1" type="ORF">H0B56_13140</name>
</gene>
<dbReference type="RefSeq" id="WP_180893308.1">
    <property type="nucleotide sequence ID" value="NZ_JACCKD010000004.1"/>
</dbReference>
<keyword evidence="2" id="KW-1185">Reference proteome</keyword>
<dbReference type="AlphaFoldDB" id="A0A838AB75"/>
<comment type="caution">
    <text evidence="1">The sequence shown here is derived from an EMBL/GenBank/DDBJ whole genome shotgun (WGS) entry which is preliminary data.</text>
</comment>
<dbReference type="Pfam" id="PF13450">
    <property type="entry name" value="NAD_binding_8"/>
    <property type="match status" value="1"/>
</dbReference>
<dbReference type="Gene3D" id="3.50.50.60">
    <property type="entry name" value="FAD/NAD(P)-binding domain"/>
    <property type="match status" value="1"/>
</dbReference>
<dbReference type="PANTHER" id="PTHR10668:SF105">
    <property type="entry name" value="DEHYDROGENASE-RELATED"/>
    <property type="match status" value="1"/>
</dbReference>
<proteinExistence type="predicted"/>